<dbReference type="HOGENOM" id="CLU_1531093_0_0_9"/>
<name>A0A089LXN2_9BACL</name>
<evidence type="ECO:0000259" key="7">
    <source>
        <dbReference type="PROSITE" id="PS50850"/>
    </source>
</evidence>
<feature type="transmembrane region" description="Helical" evidence="6">
    <location>
        <begin position="28"/>
        <end position="51"/>
    </location>
</feature>
<feature type="transmembrane region" description="Helical" evidence="6">
    <location>
        <begin position="63"/>
        <end position="81"/>
    </location>
</feature>
<keyword evidence="2" id="KW-0813">Transport</keyword>
<dbReference type="GO" id="GO:0005886">
    <property type="term" value="C:plasma membrane"/>
    <property type="evidence" value="ECO:0007669"/>
    <property type="project" value="UniProtKB-SubCell"/>
</dbReference>
<keyword evidence="3 6" id="KW-0812">Transmembrane</keyword>
<dbReference type="Proteomes" id="UP000029507">
    <property type="component" value="Chromosome"/>
</dbReference>
<proteinExistence type="predicted"/>
<evidence type="ECO:0000256" key="6">
    <source>
        <dbReference type="SAM" id="Phobius"/>
    </source>
</evidence>
<dbReference type="EMBL" id="CP009286">
    <property type="protein sequence ID" value="AIQ64875.1"/>
    <property type="molecule type" value="Genomic_DNA"/>
</dbReference>
<dbReference type="InterPro" id="IPR036259">
    <property type="entry name" value="MFS_trans_sf"/>
</dbReference>
<dbReference type="InterPro" id="IPR011701">
    <property type="entry name" value="MFS"/>
</dbReference>
<keyword evidence="4 6" id="KW-1133">Transmembrane helix</keyword>
<dbReference type="GO" id="GO:0022857">
    <property type="term" value="F:transmembrane transporter activity"/>
    <property type="evidence" value="ECO:0007669"/>
    <property type="project" value="InterPro"/>
</dbReference>
<sequence length="175" mass="19049">MILGAFITVLNQTIMSVAIPELISAFNIAATTALWLTTGYMLVNGVFIPLTAYLMQRFTTRELFLSAMLAFLVGSILSSVAPGFELLLIGRLVQAAGAGIIMPLLMNVVLAIFPKEKRGGAIKITHRPHNADPPSKKFAVVFVYPCRTTPSGLILKFTCQISIPFRMQRCTSSLT</sequence>
<keyword evidence="5 6" id="KW-0472">Membrane</keyword>
<feature type="transmembrane region" description="Helical" evidence="6">
    <location>
        <begin position="93"/>
        <end position="113"/>
    </location>
</feature>
<evidence type="ECO:0000313" key="8">
    <source>
        <dbReference type="EMBL" id="AIQ64875.1"/>
    </source>
</evidence>
<dbReference type="STRING" id="169760.PSTEL_18890"/>
<keyword evidence="9" id="KW-1185">Reference proteome</keyword>
<evidence type="ECO:0000256" key="3">
    <source>
        <dbReference type="ARBA" id="ARBA00022692"/>
    </source>
</evidence>
<dbReference type="KEGG" id="pste:PSTEL_18890"/>
<dbReference type="PANTHER" id="PTHR42718">
    <property type="entry name" value="MAJOR FACILITATOR SUPERFAMILY MULTIDRUG TRANSPORTER MFSC"/>
    <property type="match status" value="1"/>
</dbReference>
<dbReference type="SUPFAM" id="SSF103473">
    <property type="entry name" value="MFS general substrate transporter"/>
    <property type="match status" value="1"/>
</dbReference>
<evidence type="ECO:0000313" key="9">
    <source>
        <dbReference type="Proteomes" id="UP000029507"/>
    </source>
</evidence>
<evidence type="ECO:0000256" key="2">
    <source>
        <dbReference type="ARBA" id="ARBA00022448"/>
    </source>
</evidence>
<gene>
    <name evidence="8" type="ORF">PSTEL_18890</name>
</gene>
<dbReference type="Pfam" id="PF07690">
    <property type="entry name" value="MFS_1"/>
    <property type="match status" value="1"/>
</dbReference>
<dbReference type="PANTHER" id="PTHR42718:SF9">
    <property type="entry name" value="MAJOR FACILITATOR SUPERFAMILY MULTIDRUG TRANSPORTER MFSC"/>
    <property type="match status" value="1"/>
</dbReference>
<evidence type="ECO:0000256" key="4">
    <source>
        <dbReference type="ARBA" id="ARBA00022989"/>
    </source>
</evidence>
<dbReference type="PROSITE" id="PS50850">
    <property type="entry name" value="MFS"/>
    <property type="match status" value="1"/>
</dbReference>
<evidence type="ECO:0000256" key="5">
    <source>
        <dbReference type="ARBA" id="ARBA00023136"/>
    </source>
</evidence>
<comment type="subcellular location">
    <subcellularLocation>
        <location evidence="1">Cell membrane</location>
        <topology evidence="1">Multi-pass membrane protein</topology>
    </subcellularLocation>
</comment>
<reference evidence="8 9" key="1">
    <citation type="submission" date="2014-08" db="EMBL/GenBank/DDBJ databases">
        <title>Comparative genomics of the Paenibacillus odorifer group.</title>
        <authorList>
            <person name="den Bakker H.C."/>
            <person name="Tsai Y.-C."/>
            <person name="Martin N."/>
            <person name="Korlach J."/>
            <person name="Wiedmann M."/>
        </authorList>
    </citation>
    <scope>NUCLEOTIDE SEQUENCE [LARGE SCALE GENOMIC DNA]</scope>
    <source>
        <strain evidence="8 9">DSM 14472</strain>
    </source>
</reference>
<dbReference type="AlphaFoldDB" id="A0A089LXN2"/>
<feature type="domain" description="Major facilitator superfamily (MFS) profile" evidence="7">
    <location>
        <begin position="1"/>
        <end position="175"/>
    </location>
</feature>
<accession>A0A089LXN2</accession>
<evidence type="ECO:0000256" key="1">
    <source>
        <dbReference type="ARBA" id="ARBA00004651"/>
    </source>
</evidence>
<organism evidence="8 9">
    <name type="scientific">Paenibacillus stellifer</name>
    <dbReference type="NCBI Taxonomy" id="169760"/>
    <lineage>
        <taxon>Bacteria</taxon>
        <taxon>Bacillati</taxon>
        <taxon>Bacillota</taxon>
        <taxon>Bacilli</taxon>
        <taxon>Bacillales</taxon>
        <taxon>Paenibacillaceae</taxon>
        <taxon>Paenibacillus</taxon>
    </lineage>
</organism>
<protein>
    <recommendedName>
        <fullName evidence="7">Major facilitator superfamily (MFS) profile domain-containing protein</fullName>
    </recommendedName>
</protein>
<dbReference type="Gene3D" id="1.20.1720.10">
    <property type="entry name" value="Multidrug resistance protein D"/>
    <property type="match status" value="1"/>
</dbReference>
<dbReference type="InterPro" id="IPR020846">
    <property type="entry name" value="MFS_dom"/>
</dbReference>